<protein>
    <recommendedName>
        <fullName evidence="7">Zn(2)-C6 fungal-type domain-containing protein</fullName>
    </recommendedName>
</protein>
<evidence type="ECO:0000256" key="3">
    <source>
        <dbReference type="ARBA" id="ARBA00023015"/>
    </source>
</evidence>
<dbReference type="AlphaFoldDB" id="A0A8E2B4Q6"/>
<dbReference type="GO" id="GO:0008270">
    <property type="term" value="F:zinc ion binding"/>
    <property type="evidence" value="ECO:0007669"/>
    <property type="project" value="InterPro"/>
</dbReference>
<dbReference type="Gene3D" id="4.10.240.10">
    <property type="entry name" value="Zn(2)-C6 fungal-type DNA-binding domain"/>
    <property type="match status" value="1"/>
</dbReference>
<dbReference type="EMBL" id="KV722381">
    <property type="protein sequence ID" value="OCH91680.1"/>
    <property type="molecule type" value="Genomic_DNA"/>
</dbReference>
<dbReference type="Pfam" id="PF04082">
    <property type="entry name" value="Fungal_trans"/>
    <property type="match status" value="1"/>
</dbReference>
<dbReference type="OrthoDB" id="2123952at2759"/>
<keyword evidence="2" id="KW-0479">Metal-binding</keyword>
<evidence type="ECO:0000256" key="4">
    <source>
        <dbReference type="ARBA" id="ARBA00023163"/>
    </source>
</evidence>
<dbReference type="CDD" id="cd12148">
    <property type="entry name" value="fungal_TF_MHR"/>
    <property type="match status" value="1"/>
</dbReference>
<dbReference type="PANTHER" id="PTHR47338">
    <property type="entry name" value="ZN(II)2CYS6 TRANSCRIPTION FACTOR (EUROFUNG)-RELATED"/>
    <property type="match status" value="1"/>
</dbReference>
<dbReference type="GO" id="GO:0003677">
    <property type="term" value="F:DNA binding"/>
    <property type="evidence" value="ECO:0007669"/>
    <property type="project" value="InterPro"/>
</dbReference>
<dbReference type="SUPFAM" id="SSF57701">
    <property type="entry name" value="Zn2/Cys6 DNA-binding domain"/>
    <property type="match status" value="1"/>
</dbReference>
<evidence type="ECO:0000313" key="8">
    <source>
        <dbReference type="EMBL" id="OCH91680.1"/>
    </source>
</evidence>
<feature type="region of interest" description="Disordered" evidence="6">
    <location>
        <begin position="80"/>
        <end position="133"/>
    </location>
</feature>
<evidence type="ECO:0000256" key="5">
    <source>
        <dbReference type="ARBA" id="ARBA00023242"/>
    </source>
</evidence>
<dbReference type="InterPro" id="IPR001138">
    <property type="entry name" value="Zn2Cys6_DnaBD"/>
</dbReference>
<keyword evidence="3" id="KW-0805">Transcription regulation</keyword>
<dbReference type="PROSITE" id="PS50048">
    <property type="entry name" value="ZN2_CY6_FUNGAL_2"/>
    <property type="match status" value="1"/>
</dbReference>
<evidence type="ECO:0000256" key="2">
    <source>
        <dbReference type="ARBA" id="ARBA00022723"/>
    </source>
</evidence>
<evidence type="ECO:0000313" key="9">
    <source>
        <dbReference type="Proteomes" id="UP000250043"/>
    </source>
</evidence>
<dbReference type="GO" id="GO:0005634">
    <property type="term" value="C:nucleus"/>
    <property type="evidence" value="ECO:0007669"/>
    <property type="project" value="UniProtKB-SubCell"/>
</dbReference>
<gene>
    <name evidence="8" type="ORF">OBBRIDRAFT_825183</name>
</gene>
<dbReference type="SMART" id="SM00066">
    <property type="entry name" value="GAL4"/>
    <property type="match status" value="1"/>
</dbReference>
<evidence type="ECO:0000256" key="1">
    <source>
        <dbReference type="ARBA" id="ARBA00004123"/>
    </source>
</evidence>
<dbReference type="Proteomes" id="UP000250043">
    <property type="component" value="Unassembled WGS sequence"/>
</dbReference>
<dbReference type="Pfam" id="PF00172">
    <property type="entry name" value="Zn_clus"/>
    <property type="match status" value="1"/>
</dbReference>
<keyword evidence="5" id="KW-0539">Nucleus</keyword>
<dbReference type="GO" id="GO:0000981">
    <property type="term" value="F:DNA-binding transcription factor activity, RNA polymerase II-specific"/>
    <property type="evidence" value="ECO:0007669"/>
    <property type="project" value="InterPro"/>
</dbReference>
<feature type="compositionally biased region" description="Low complexity" evidence="6">
    <location>
        <begin position="94"/>
        <end position="126"/>
    </location>
</feature>
<evidence type="ECO:0000256" key="6">
    <source>
        <dbReference type="SAM" id="MobiDB-lite"/>
    </source>
</evidence>
<accession>A0A8E2B4Q6</accession>
<dbReference type="InterPro" id="IPR036864">
    <property type="entry name" value="Zn2-C6_fun-type_DNA-bd_sf"/>
</dbReference>
<keyword evidence="4" id="KW-0804">Transcription</keyword>
<reference evidence="8 9" key="1">
    <citation type="submission" date="2016-07" db="EMBL/GenBank/DDBJ databases">
        <title>Draft genome of the white-rot fungus Obba rivulosa 3A-2.</title>
        <authorList>
            <consortium name="DOE Joint Genome Institute"/>
            <person name="Miettinen O."/>
            <person name="Riley R."/>
            <person name="Acob R."/>
            <person name="Barry K."/>
            <person name="Cullen D."/>
            <person name="De Vries R."/>
            <person name="Hainaut M."/>
            <person name="Hatakka A."/>
            <person name="Henrissat B."/>
            <person name="Hilden K."/>
            <person name="Kuo R."/>
            <person name="Labutti K."/>
            <person name="Lipzen A."/>
            <person name="Makela M.R."/>
            <person name="Sandor L."/>
            <person name="Spatafora J.W."/>
            <person name="Grigoriev I.V."/>
            <person name="Hibbett D.S."/>
        </authorList>
    </citation>
    <scope>NUCLEOTIDE SEQUENCE [LARGE SCALE GENOMIC DNA]</scope>
    <source>
        <strain evidence="8 9">3A-2</strain>
    </source>
</reference>
<dbReference type="InterPro" id="IPR050815">
    <property type="entry name" value="TF_fung"/>
</dbReference>
<dbReference type="InterPro" id="IPR007219">
    <property type="entry name" value="XnlR_reg_dom"/>
</dbReference>
<dbReference type="CDD" id="cd00067">
    <property type="entry name" value="GAL4"/>
    <property type="match status" value="1"/>
</dbReference>
<organism evidence="8 9">
    <name type="scientific">Obba rivulosa</name>
    <dbReference type="NCBI Taxonomy" id="1052685"/>
    <lineage>
        <taxon>Eukaryota</taxon>
        <taxon>Fungi</taxon>
        <taxon>Dikarya</taxon>
        <taxon>Basidiomycota</taxon>
        <taxon>Agaricomycotina</taxon>
        <taxon>Agaricomycetes</taxon>
        <taxon>Polyporales</taxon>
        <taxon>Gelatoporiaceae</taxon>
        <taxon>Obba</taxon>
    </lineage>
</organism>
<dbReference type="PANTHER" id="PTHR47338:SF29">
    <property type="entry name" value="ZN(2)-C6 FUNGAL-TYPE DOMAIN-CONTAINING PROTEIN"/>
    <property type="match status" value="1"/>
</dbReference>
<keyword evidence="9" id="KW-1185">Reference proteome</keyword>
<dbReference type="GO" id="GO:0006351">
    <property type="term" value="P:DNA-templated transcription"/>
    <property type="evidence" value="ECO:0007669"/>
    <property type="project" value="InterPro"/>
</dbReference>
<proteinExistence type="predicted"/>
<sequence>MAESRAPTTTPGPSTLQRGKACLRCRKRKMRCDGMKPACQQCVRAKKPEGCEYDDGKGKTRTQLMREHIARLELRIKQLEHPEQSSPAITLFDPHAPSPYYSESSSSSSHGSPGIASVPPSASPSPFQIGEHDFRQNASSPLDVKFSEIEYSPWGSLTDFTQPPQVDDTYIAPEELPLELAQMLLEIFLPHAHQVGLVVHVPRLRDSLHGMSSERRHPALMNAIYLWACYLSRPGQLSEHEPLYLSRALAAMTDAIQFPSRIVDMIQASCLLSMYLLTSGRIFEGSYYATVAASLAIQCGLHQVTPDEFAPPADTPDWGWGSSPKLEPAKDAIERGERILTFWQVYNLDRCWSAVLHRPALISDSEHPWSCIYTPWPQRMEEYEIGEVDSGTGSPTLRTFFSQSSPTSNVPSGFSTMALRAKASALFEGASRLSSGWNRRQPVTTRFTDNLRGFEQTLSRFTTTLLPLHQLGAAMPEDKFTLITVHSLVHAAMINLHTPFTEEVPASREKCGRAARALVMIIKHITDIDYEFLDPLIGACWTSASKVLQLEVARMQAGWPPLNGADVHGDLAAILYAMTKLSARFPLIARALTPADQASKPQNCKASSTATS</sequence>
<dbReference type="PROSITE" id="PS00463">
    <property type="entry name" value="ZN2_CY6_FUNGAL_1"/>
    <property type="match status" value="1"/>
</dbReference>
<evidence type="ECO:0000259" key="7">
    <source>
        <dbReference type="PROSITE" id="PS50048"/>
    </source>
</evidence>
<feature type="domain" description="Zn(2)-C6 fungal-type" evidence="7">
    <location>
        <begin position="21"/>
        <end position="53"/>
    </location>
</feature>
<name>A0A8E2B4Q6_9APHY</name>
<comment type="subcellular location">
    <subcellularLocation>
        <location evidence="1">Nucleus</location>
    </subcellularLocation>
</comment>